<evidence type="ECO:0000313" key="2">
    <source>
        <dbReference type="EMBL" id="CAI6371145.1"/>
    </source>
</evidence>
<dbReference type="AlphaFoldDB" id="A0AAV0XRM5"/>
<evidence type="ECO:0000313" key="3">
    <source>
        <dbReference type="Proteomes" id="UP001160148"/>
    </source>
</evidence>
<comment type="caution">
    <text evidence="2">The sequence shown here is derived from an EMBL/GenBank/DDBJ whole genome shotgun (WGS) entry which is preliminary data.</text>
</comment>
<keyword evidence="3" id="KW-1185">Reference proteome</keyword>
<feature type="domain" description="PiggyBac transposable element-derived protein" evidence="1">
    <location>
        <begin position="2"/>
        <end position="82"/>
    </location>
</feature>
<reference evidence="2 3" key="1">
    <citation type="submission" date="2023-01" db="EMBL/GenBank/DDBJ databases">
        <authorList>
            <person name="Whitehead M."/>
        </authorList>
    </citation>
    <scope>NUCLEOTIDE SEQUENCE [LARGE SCALE GENOMIC DNA]</scope>
</reference>
<sequence>MDNKSVYMISYLHSQNDTHAVKRKLKDWSTNMIPCPNVLISYNNNMNNVDVFHQLRAAYGMNRKSRKRWHRLFFHFIDMAIVKYSFILHQQLKLEKISLKDFRRRVVDGLLAPNQLQTKKRNHSIQVSHHKLHVAPEVRLESSAHQPTRGTLRRCALCSTKAKQKRTEWLCDTCNIPLCLGKKKLIFIIS</sequence>
<evidence type="ECO:0000259" key="1">
    <source>
        <dbReference type="Pfam" id="PF13843"/>
    </source>
</evidence>
<proteinExistence type="predicted"/>
<dbReference type="EMBL" id="CARXXK010000782">
    <property type="protein sequence ID" value="CAI6371145.1"/>
    <property type="molecule type" value="Genomic_DNA"/>
</dbReference>
<protein>
    <recommendedName>
        <fullName evidence="1">PiggyBac transposable element-derived protein domain-containing protein</fullName>
    </recommendedName>
</protein>
<dbReference type="PANTHER" id="PTHR46599:SF3">
    <property type="entry name" value="PIGGYBAC TRANSPOSABLE ELEMENT-DERIVED PROTEIN 4"/>
    <property type="match status" value="1"/>
</dbReference>
<name>A0AAV0XRM5_9HEMI</name>
<dbReference type="PANTHER" id="PTHR46599">
    <property type="entry name" value="PIGGYBAC TRANSPOSABLE ELEMENT-DERIVED PROTEIN 4"/>
    <property type="match status" value="1"/>
</dbReference>
<gene>
    <name evidence="2" type="ORF">MEUPH1_LOCUS25183</name>
</gene>
<dbReference type="InterPro" id="IPR029526">
    <property type="entry name" value="PGBD"/>
</dbReference>
<dbReference type="Proteomes" id="UP001160148">
    <property type="component" value="Unassembled WGS sequence"/>
</dbReference>
<organism evidence="2 3">
    <name type="scientific">Macrosiphum euphorbiae</name>
    <name type="common">potato aphid</name>
    <dbReference type="NCBI Taxonomy" id="13131"/>
    <lineage>
        <taxon>Eukaryota</taxon>
        <taxon>Metazoa</taxon>
        <taxon>Ecdysozoa</taxon>
        <taxon>Arthropoda</taxon>
        <taxon>Hexapoda</taxon>
        <taxon>Insecta</taxon>
        <taxon>Pterygota</taxon>
        <taxon>Neoptera</taxon>
        <taxon>Paraneoptera</taxon>
        <taxon>Hemiptera</taxon>
        <taxon>Sternorrhyncha</taxon>
        <taxon>Aphidomorpha</taxon>
        <taxon>Aphidoidea</taxon>
        <taxon>Aphididae</taxon>
        <taxon>Macrosiphini</taxon>
        <taxon>Macrosiphum</taxon>
    </lineage>
</organism>
<accession>A0AAV0XRM5</accession>
<dbReference type="Pfam" id="PF13843">
    <property type="entry name" value="DDE_Tnp_1_7"/>
    <property type="match status" value="1"/>
</dbReference>